<proteinExistence type="predicted"/>
<dbReference type="SUPFAM" id="SSF52540">
    <property type="entry name" value="P-loop containing nucleoside triphosphate hydrolases"/>
    <property type="match status" value="1"/>
</dbReference>
<evidence type="ECO:0000259" key="2">
    <source>
        <dbReference type="Pfam" id="PF13614"/>
    </source>
</evidence>
<feature type="domain" description="AAA" evidence="2">
    <location>
        <begin position="32"/>
        <end position="204"/>
    </location>
</feature>
<protein>
    <submittedName>
        <fullName evidence="3">ParA family protein</fullName>
    </submittedName>
</protein>
<dbReference type="PANTHER" id="PTHR13696">
    <property type="entry name" value="P-LOOP CONTAINING NUCLEOSIDE TRIPHOSPHATE HYDROLASE"/>
    <property type="match status" value="1"/>
</dbReference>
<evidence type="ECO:0000313" key="4">
    <source>
        <dbReference type="Proteomes" id="UP000809349"/>
    </source>
</evidence>
<dbReference type="CDD" id="cd02042">
    <property type="entry name" value="ParAB_family"/>
    <property type="match status" value="1"/>
</dbReference>
<comment type="caution">
    <text evidence="3">The sequence shown here is derived from an EMBL/GenBank/DDBJ whole genome shotgun (WGS) entry which is preliminary data.</text>
</comment>
<keyword evidence="4" id="KW-1185">Reference proteome</keyword>
<name>A0ABS7SMS7_9BURK</name>
<evidence type="ECO:0000313" key="3">
    <source>
        <dbReference type="EMBL" id="MBZ2207181.1"/>
    </source>
</evidence>
<dbReference type="RefSeq" id="WP_223467681.1">
    <property type="nucleotide sequence ID" value="NZ_JAFBIL020000003.1"/>
</dbReference>
<dbReference type="InterPro" id="IPR050678">
    <property type="entry name" value="DNA_Partitioning_ATPase"/>
</dbReference>
<dbReference type="Proteomes" id="UP000809349">
    <property type="component" value="Unassembled WGS sequence"/>
</dbReference>
<gene>
    <name evidence="3" type="ORF">I4X03_007895</name>
</gene>
<dbReference type="PANTHER" id="PTHR13696:SF99">
    <property type="entry name" value="COBYRINIC ACID AC-DIAMIDE SYNTHASE"/>
    <property type="match status" value="1"/>
</dbReference>
<dbReference type="InterPro" id="IPR027417">
    <property type="entry name" value="P-loop_NTPase"/>
</dbReference>
<accession>A0ABS7SMS7</accession>
<dbReference type="InterPro" id="IPR025669">
    <property type="entry name" value="AAA_dom"/>
</dbReference>
<dbReference type="Pfam" id="PF13614">
    <property type="entry name" value="AAA_31"/>
    <property type="match status" value="1"/>
</dbReference>
<feature type="region of interest" description="Disordered" evidence="1">
    <location>
        <begin position="1"/>
        <end position="30"/>
    </location>
</feature>
<organism evidence="3 4">
    <name type="scientific">Massilia soli</name>
    <dbReference type="NCBI Taxonomy" id="2792854"/>
    <lineage>
        <taxon>Bacteria</taxon>
        <taxon>Pseudomonadati</taxon>
        <taxon>Pseudomonadota</taxon>
        <taxon>Betaproteobacteria</taxon>
        <taxon>Burkholderiales</taxon>
        <taxon>Oxalobacteraceae</taxon>
        <taxon>Telluria group</taxon>
        <taxon>Massilia</taxon>
    </lineage>
</organism>
<reference evidence="3 4" key="2">
    <citation type="submission" date="2021-08" db="EMBL/GenBank/DDBJ databases">
        <title>Massilia sp. R798.</title>
        <authorList>
            <person name="Baek J.H."/>
            <person name="Jung H.S."/>
            <person name="Kim K.R."/>
            <person name="Jeon C.O."/>
        </authorList>
    </citation>
    <scope>NUCLEOTIDE SEQUENCE [LARGE SCALE GENOMIC DNA]</scope>
    <source>
        <strain evidence="3 4">R798</strain>
    </source>
</reference>
<feature type="compositionally biased region" description="Low complexity" evidence="1">
    <location>
        <begin position="11"/>
        <end position="22"/>
    </location>
</feature>
<reference evidence="3 4" key="1">
    <citation type="submission" date="2021-01" db="EMBL/GenBank/DDBJ databases">
        <authorList>
            <person name="Ruan W."/>
            <person name="Khan S.A."/>
            <person name="Jeon C.O."/>
        </authorList>
    </citation>
    <scope>NUCLEOTIDE SEQUENCE [LARGE SCALE GENOMIC DNA]</scope>
    <source>
        <strain evidence="3 4">R798</strain>
    </source>
</reference>
<dbReference type="Gene3D" id="3.40.50.300">
    <property type="entry name" value="P-loop containing nucleotide triphosphate hydrolases"/>
    <property type="match status" value="1"/>
</dbReference>
<dbReference type="EMBL" id="JAFBIL020000003">
    <property type="protein sequence ID" value="MBZ2207181.1"/>
    <property type="molecule type" value="Genomic_DNA"/>
</dbReference>
<feature type="compositionally biased region" description="Pro residues" evidence="1">
    <location>
        <begin position="1"/>
        <end position="10"/>
    </location>
</feature>
<sequence length="289" mass="31102">MRAPPPPSPAHPAQAPRPAEQRAGPRRRPGMTTLVVANQKGGVGKSTTACHAAFYLGGQARAKQPGGADKGRVAFISCEVQKNSSNTLKKTYGTANVRADAFFRSEPFDVVPTGAITVYEGGPFMADIERIQGAHFRTQVARIAPHFDYCIIDTPPSVGVLQVAALSAADFVLSPIEMDEYSVEGVVDMLKTIIGVKERFNPGLVFLGMLPCRLQNTSPRQKAPLANLLKHYSNYVFGLDEGCKTSVRQAIPEALAQGVPVWQLKSSGAREAGAEMLAIMRLLERAMGR</sequence>
<evidence type="ECO:0000256" key="1">
    <source>
        <dbReference type="SAM" id="MobiDB-lite"/>
    </source>
</evidence>